<organism evidence="7 8">
    <name type="scientific">Muriicola marianensis</name>
    <dbReference type="NCBI Taxonomy" id="1324801"/>
    <lineage>
        <taxon>Bacteria</taxon>
        <taxon>Pseudomonadati</taxon>
        <taxon>Bacteroidota</taxon>
        <taxon>Flavobacteriia</taxon>
        <taxon>Flavobacteriales</taxon>
        <taxon>Flavobacteriaceae</taxon>
        <taxon>Muriicola</taxon>
    </lineage>
</organism>
<sequence>MKKLPNAFTLMLGLLCMTWAATFIIPKGSYTRITDSESGLTTVVNGSYKEIEAESLDIFDLLLIVPEGLISRADLIVLIFLLGGCFFIVEKTGVLGHGLQWVVDRLKGRDWIALMLVSVIFATGGATIGMQEEFIALTPLLIAFSRSMGYNAFVAIGMSFGAAVIGSAFSPMNPFAVVLAQKEAELPLLSGLNFRLAFLILVLALYLLFLWRYARLNRMEKIPMSDSGTPISMRSGIILGLIALTFGVVTYGLLFLGWGFNEISAFFFLLGLLTGLIAGLGLDRTCLMYVDGMKEMTYAAVILGLASGIPILLEKGQILDTVIHTAFTPMESLPPSMSALGMMGSQALLHFPIMSYSAQALMTMPVLIPLSDLVGVSRQVCVLAYQYGAVNMDMFVPTNGALMAILAVAGISYDKWVRFVWKPLLLCFAVATLGVLTAVYTGF</sequence>
<evidence type="ECO:0000256" key="5">
    <source>
        <dbReference type="ARBA" id="ARBA00023136"/>
    </source>
</evidence>
<reference evidence="8" key="1">
    <citation type="journal article" date="2019" name="Int. J. Syst. Evol. Microbiol.">
        <title>The Global Catalogue of Microorganisms (GCM) 10K type strain sequencing project: providing services to taxonomists for standard genome sequencing and annotation.</title>
        <authorList>
            <consortium name="The Broad Institute Genomics Platform"/>
            <consortium name="The Broad Institute Genome Sequencing Center for Infectious Disease"/>
            <person name="Wu L."/>
            <person name="Ma J."/>
        </authorList>
    </citation>
    <scope>NUCLEOTIDE SEQUENCE [LARGE SCALE GENOMIC DNA]</scope>
    <source>
        <strain evidence="8">CGMCC 1.12606</strain>
    </source>
</reference>
<accession>A0ABQ1QVF1</accession>
<feature type="transmembrane region" description="Helical" evidence="6">
    <location>
        <begin position="192"/>
        <end position="214"/>
    </location>
</feature>
<comment type="subcellular location">
    <subcellularLocation>
        <location evidence="1">Cell membrane</location>
        <topology evidence="1">Multi-pass membrane protein</topology>
    </subcellularLocation>
</comment>
<dbReference type="PANTHER" id="PTHR43652">
    <property type="entry name" value="BASIC AMINO ACID ANTIPORTER YFCC-RELATED"/>
    <property type="match status" value="1"/>
</dbReference>
<dbReference type="InterPro" id="IPR051679">
    <property type="entry name" value="DASS-Related_Transporters"/>
</dbReference>
<keyword evidence="4 6" id="KW-1133">Transmembrane helix</keyword>
<evidence type="ECO:0000256" key="4">
    <source>
        <dbReference type="ARBA" id="ARBA00022989"/>
    </source>
</evidence>
<protein>
    <submittedName>
        <fullName evidence="7">C4-dicarboxylate ABC transporter</fullName>
    </submittedName>
</protein>
<dbReference type="Pfam" id="PF03606">
    <property type="entry name" value="DcuC"/>
    <property type="match status" value="1"/>
</dbReference>
<keyword evidence="3 6" id="KW-0812">Transmembrane</keyword>
<feature type="transmembrane region" description="Helical" evidence="6">
    <location>
        <begin position="69"/>
        <end position="89"/>
    </location>
</feature>
<dbReference type="EMBL" id="BMFH01000001">
    <property type="protein sequence ID" value="GGD48210.1"/>
    <property type="molecule type" value="Genomic_DNA"/>
</dbReference>
<comment type="caution">
    <text evidence="7">The sequence shown here is derived from an EMBL/GenBank/DDBJ whole genome shotgun (WGS) entry which is preliminary data.</text>
</comment>
<keyword evidence="8" id="KW-1185">Reference proteome</keyword>
<evidence type="ECO:0000256" key="2">
    <source>
        <dbReference type="ARBA" id="ARBA00022475"/>
    </source>
</evidence>
<feature type="transmembrane region" description="Helical" evidence="6">
    <location>
        <begin position="420"/>
        <end position="440"/>
    </location>
</feature>
<proteinExistence type="predicted"/>
<feature type="transmembrane region" description="Helical" evidence="6">
    <location>
        <begin position="110"/>
        <end position="128"/>
    </location>
</feature>
<gene>
    <name evidence="7" type="ORF">GCM10011361_13750</name>
</gene>
<feature type="transmembrane region" description="Helical" evidence="6">
    <location>
        <begin position="235"/>
        <end position="257"/>
    </location>
</feature>
<feature type="transmembrane region" description="Helical" evidence="6">
    <location>
        <begin position="160"/>
        <end position="180"/>
    </location>
</feature>
<evidence type="ECO:0000256" key="1">
    <source>
        <dbReference type="ARBA" id="ARBA00004651"/>
    </source>
</evidence>
<name>A0ABQ1QVF1_9FLAO</name>
<keyword evidence="2" id="KW-1003">Cell membrane</keyword>
<evidence type="ECO:0000313" key="7">
    <source>
        <dbReference type="EMBL" id="GGD48210.1"/>
    </source>
</evidence>
<dbReference type="RefSeq" id="WP_188369938.1">
    <property type="nucleotide sequence ID" value="NZ_BMFH01000001.1"/>
</dbReference>
<dbReference type="Proteomes" id="UP000625780">
    <property type="component" value="Unassembled WGS sequence"/>
</dbReference>
<dbReference type="PANTHER" id="PTHR43652:SF6">
    <property type="entry name" value="ARGININE REPRESSOR"/>
    <property type="match status" value="1"/>
</dbReference>
<evidence type="ECO:0000256" key="3">
    <source>
        <dbReference type="ARBA" id="ARBA00022692"/>
    </source>
</evidence>
<evidence type="ECO:0000256" key="6">
    <source>
        <dbReference type="SAM" id="Phobius"/>
    </source>
</evidence>
<dbReference type="InterPro" id="IPR018385">
    <property type="entry name" value="C4_dicarb_anaerob_car-like"/>
</dbReference>
<keyword evidence="5 6" id="KW-0472">Membrane</keyword>
<feature type="transmembrane region" description="Helical" evidence="6">
    <location>
        <begin position="394"/>
        <end position="413"/>
    </location>
</feature>
<evidence type="ECO:0000313" key="8">
    <source>
        <dbReference type="Proteomes" id="UP000625780"/>
    </source>
</evidence>
<feature type="transmembrane region" description="Helical" evidence="6">
    <location>
        <begin position="263"/>
        <end position="283"/>
    </location>
</feature>